<name>A0AAV9Z9Y7_9AGAR</name>
<gene>
    <name evidence="6" type="ORF">R3P38DRAFT_2810930</name>
</gene>
<keyword evidence="4 5" id="KW-0663">Pyridoxal phosphate</keyword>
<evidence type="ECO:0000256" key="1">
    <source>
        <dbReference type="ARBA" id="ARBA00001933"/>
    </source>
</evidence>
<comment type="caution">
    <text evidence="6">The sequence shown here is derived from an EMBL/GenBank/DDBJ whole genome shotgun (WGS) entry which is preliminary data.</text>
</comment>
<organism evidence="6 7">
    <name type="scientific">Favolaschia claudopus</name>
    <dbReference type="NCBI Taxonomy" id="2862362"/>
    <lineage>
        <taxon>Eukaryota</taxon>
        <taxon>Fungi</taxon>
        <taxon>Dikarya</taxon>
        <taxon>Basidiomycota</taxon>
        <taxon>Agaricomycotina</taxon>
        <taxon>Agaricomycetes</taxon>
        <taxon>Agaricomycetidae</taxon>
        <taxon>Agaricales</taxon>
        <taxon>Marasmiineae</taxon>
        <taxon>Mycenaceae</taxon>
        <taxon>Favolaschia</taxon>
    </lineage>
</organism>
<dbReference type="InterPro" id="IPR054542">
    <property type="entry name" value="Cys_met_metab_PP"/>
</dbReference>
<dbReference type="InterPro" id="IPR015424">
    <property type="entry name" value="PyrdxlP-dep_Trfase"/>
</dbReference>
<dbReference type="CDD" id="cd00614">
    <property type="entry name" value="CGS_like"/>
    <property type="match status" value="1"/>
</dbReference>
<evidence type="ECO:0000256" key="2">
    <source>
        <dbReference type="ARBA" id="ARBA00009077"/>
    </source>
</evidence>
<dbReference type="Pfam" id="PF01053">
    <property type="entry name" value="Cys_Met_Meta_PP"/>
    <property type="match status" value="1"/>
</dbReference>
<dbReference type="SUPFAM" id="SSF53383">
    <property type="entry name" value="PLP-dependent transferases"/>
    <property type="match status" value="1"/>
</dbReference>
<dbReference type="InterPro" id="IPR015422">
    <property type="entry name" value="PyrdxlP-dep_Trfase_small"/>
</dbReference>
<reference evidence="6 7" key="1">
    <citation type="journal article" date="2024" name="J Genomics">
        <title>Draft genome sequencing and assembly of Favolaschia claudopus CIRM-BRFM 2984 isolated from oak limbs.</title>
        <authorList>
            <person name="Navarro D."/>
            <person name="Drula E."/>
            <person name="Chaduli D."/>
            <person name="Cazenave R."/>
            <person name="Ahrendt S."/>
            <person name="Wang J."/>
            <person name="Lipzen A."/>
            <person name="Daum C."/>
            <person name="Barry K."/>
            <person name="Grigoriev I.V."/>
            <person name="Favel A."/>
            <person name="Rosso M.N."/>
            <person name="Martin F."/>
        </authorList>
    </citation>
    <scope>NUCLEOTIDE SEQUENCE [LARGE SCALE GENOMIC DNA]</scope>
    <source>
        <strain evidence="6 7">CIRM-BRFM 2984</strain>
    </source>
</reference>
<dbReference type="FunFam" id="3.40.640.10:FF:000035">
    <property type="entry name" value="O-succinylhomoserine sulfhydrylase"/>
    <property type="match status" value="1"/>
</dbReference>
<dbReference type="AlphaFoldDB" id="A0AAV9Z9Y7"/>
<dbReference type="GO" id="GO:0004124">
    <property type="term" value="F:cysteine synthase activity"/>
    <property type="evidence" value="ECO:0007669"/>
    <property type="project" value="TreeGrafter"/>
</dbReference>
<keyword evidence="3" id="KW-0808">Transferase</keyword>
<dbReference type="PANTHER" id="PTHR43797">
    <property type="entry name" value="HOMOCYSTEINE/CYSTEINE SYNTHASE"/>
    <property type="match status" value="1"/>
</dbReference>
<comment type="similarity">
    <text evidence="2 5">Belongs to the trans-sulfuration enzymes family.</text>
</comment>
<dbReference type="Gene3D" id="3.40.640.10">
    <property type="entry name" value="Type I PLP-dependent aspartate aminotransferase-like (Major domain)"/>
    <property type="match status" value="1"/>
</dbReference>
<dbReference type="GO" id="GO:0006535">
    <property type="term" value="P:cysteine biosynthetic process from serine"/>
    <property type="evidence" value="ECO:0007669"/>
    <property type="project" value="TreeGrafter"/>
</dbReference>
<dbReference type="InterPro" id="IPR015421">
    <property type="entry name" value="PyrdxlP-dep_Trfase_major"/>
</dbReference>
<dbReference type="GO" id="GO:0005737">
    <property type="term" value="C:cytoplasm"/>
    <property type="evidence" value="ECO:0007669"/>
    <property type="project" value="TreeGrafter"/>
</dbReference>
<accession>A0AAV9Z9Y7</accession>
<evidence type="ECO:0000313" key="6">
    <source>
        <dbReference type="EMBL" id="KAK6975129.1"/>
    </source>
</evidence>
<evidence type="ECO:0000256" key="5">
    <source>
        <dbReference type="RuleBase" id="RU362118"/>
    </source>
</evidence>
<dbReference type="InterPro" id="IPR000277">
    <property type="entry name" value="Cys/Met-Metab_PyrdxlP-dep_enz"/>
</dbReference>
<dbReference type="GO" id="GO:0003961">
    <property type="term" value="F:O-acetylhomoserine aminocarboxypropyltransferase activity"/>
    <property type="evidence" value="ECO:0007669"/>
    <property type="project" value="TreeGrafter"/>
</dbReference>
<dbReference type="Gene3D" id="3.90.1150.10">
    <property type="entry name" value="Aspartate Aminotransferase, domain 1"/>
    <property type="match status" value="1"/>
</dbReference>
<evidence type="ECO:0000256" key="4">
    <source>
        <dbReference type="ARBA" id="ARBA00022898"/>
    </source>
</evidence>
<dbReference type="InterPro" id="IPR006235">
    <property type="entry name" value="OAc-hSer/O-AcSer_sulfhydrylase"/>
</dbReference>
<sequence length="511" mass="53895">MSSLYKAPEFDTLQVHGGQVPDSATNARAVPIYATSSFTFNSSAHGADLFALRDFGNIYSRIGNPTVDVFEKRVAALEGGVAAVATASGQSAQLLALTALAEAGDNIVAAAHLYGGTYNQLKVTFRKFGIQARFVDSLDPKEFAAAIDERTRAVYVEIIANADFSVADIKGLAEVAHARHIPLVVDNTFGMCGWLSRPLDLGADIVVASATKWIGGHGTTIGGVIVDGGKFDYNAASPSKFPAFTEPAEGYHGLVFSETFGAAAFAVRVRVECSSAVGGAVEGKSRIVERSYAVLGAGLRPFAHGGRLAGHEEGKIGCMTPPIATRAPRDDYGTLALPLAYPRFYDMLRDLGPALNPFAAFLLLQGLETLSLRAARHCSNAAQLAEYLSKNPHVAWVSYLGLPSHPSHQRALTTLRSGAFGGVLNFGIKGDAAQASKVVDLLKLASNLANVGDAKTLVIHPASTTHQQLSEEALKASGVKPDLIRVSVGIEDVSDIIADFESALRLAFEGQ</sequence>
<dbReference type="GO" id="GO:0030170">
    <property type="term" value="F:pyridoxal phosphate binding"/>
    <property type="evidence" value="ECO:0007669"/>
    <property type="project" value="InterPro"/>
</dbReference>
<evidence type="ECO:0000313" key="7">
    <source>
        <dbReference type="Proteomes" id="UP001362999"/>
    </source>
</evidence>
<dbReference type="GO" id="GO:0019346">
    <property type="term" value="P:transsulfuration"/>
    <property type="evidence" value="ECO:0007669"/>
    <property type="project" value="InterPro"/>
</dbReference>
<dbReference type="PROSITE" id="PS00868">
    <property type="entry name" value="CYS_MET_METAB_PP"/>
    <property type="match status" value="1"/>
</dbReference>
<evidence type="ECO:0000256" key="3">
    <source>
        <dbReference type="ARBA" id="ARBA00022679"/>
    </source>
</evidence>
<comment type="cofactor">
    <cofactor evidence="1 5">
        <name>pyridoxal 5'-phosphate</name>
        <dbReference type="ChEBI" id="CHEBI:597326"/>
    </cofactor>
</comment>
<keyword evidence="7" id="KW-1185">Reference proteome</keyword>
<dbReference type="Proteomes" id="UP001362999">
    <property type="component" value="Unassembled WGS sequence"/>
</dbReference>
<dbReference type="PANTHER" id="PTHR43797:SF2">
    <property type="entry name" value="HOMOCYSTEINE_CYSTEINE SYNTHASE"/>
    <property type="match status" value="1"/>
</dbReference>
<dbReference type="EMBL" id="JAWWNJ010000174">
    <property type="protein sequence ID" value="KAK6975129.1"/>
    <property type="molecule type" value="Genomic_DNA"/>
</dbReference>
<dbReference type="GO" id="GO:0071269">
    <property type="term" value="P:L-homocysteine biosynthetic process"/>
    <property type="evidence" value="ECO:0007669"/>
    <property type="project" value="TreeGrafter"/>
</dbReference>
<proteinExistence type="inferred from homology"/>
<protein>
    <submittedName>
        <fullName evidence="6">Cys/Met metabolism PLP-dependent enzyme-domain-containing protein</fullName>
    </submittedName>
</protein>